<sequence length="1500" mass="170672">MVKFFRIFGLGICFILIHLAFKPLSTEAQVPKLKETDLRIYKDLLNPEDYPEYNKRPLPIPTRSTLGDRLQFAISGIPFKRLSDQYSAYGGKTYRIEETGLAKEDPEYQFYKVFADSTFNLRIAGFKPLRKPGDQNHHGLFNNATGYSERVQMIYDWLGPNYLGMHFGESDASYFNMGEQYTFPLSRSKELQGKAFRNYFEYYGTQTNNYVLLHLNMGGAHHLMKEGIVSLAEAQTFYRGETNPLIHYSFIRGAGKQYGVLSAMGHSAGTVNANTGQEAPFSLYRRLVYLNYLYNGVDQTQEFGIQQRDWDPSQELVPRGKMISHMAKYIDQNPNPGAMVTPVALFMDFNAGWRTPDKRRTTFDAWMNLPYTQGDYLTDGIFSMLYPGFERIGLYKNFRYDLTDAPYGDMTDVILSDVREDILERYHLAIVSSKIENDFKYIRAKLEGFANKGGNVLITGANAQKLWPEWNIGKATTIKSGSKVKVLGADDITESESFELHQIGSLPTGAELLMQLESNDPVAFEVQKGSGVITVLLTPYGINKNEKSFNWNHNSDEKDPQPMSRPFGLLKHAEALYDAKLKMAMPFTVGEGLNHVVNVVSDTEYHVTIFNNSLTQKAFSISSNIGEIVSTEEIDMGERGIMDDPEYLPYVASQYNVGTSDASNIQGHDVRMFKVTIDPKNVNTLENIEVKDNGLNRFIAEKDFHNLKMKLKSWDAFTNEFSGVKLDGNDLLNASEEIVDKDSKYFNTRAYGFVFDFRDLEAEQLSDAFALANNFDHAHIISNDFPEKVEEILNNTSINTYVTAGEIDKFVFINENEDLSKDLTDKIVVINRVYENWDDVYTDAQIVWNDEEGKLSPIPEDSKSSLIGTTKSENSLKYLSLRNLSDIPNRISQVPSFMEHFGGIMLESDYIYGISDTKALEEKSWLDSKKIDMIVDFSSAVDGFSKMVLDKSWDKKYDRGMEYAEAVLKRMNLMQLDKVVITAHRLGQGENEGLTDFATLAKDQNIDVYIRDTEDVSSKINDIVTLLNNQGLQNVHVSSSYGLAKNNETIKKNTSMIFLCQISGSKLLPLALNNMVNISEFEQANKMLILDAEYLTSAEMVEDMTEFGWDVNPRLFMKEEADYQFTLSTDFDGAEKYEWYKDNTKLSVTTSTLTASQIEDFGVYSCAISIGNSKFKTQDLTVDQITAVVPSIKIRSHEGEFEIQVQPDDAPTYTWYKDDIVLEGHHSSTLSGSHYTDYGRYYATFDYNEEFFQTPVVEAEQIDPNAPPLSTNIDKETLVFTISTIEDAQSYQWFKNDEKLMNQTSFTFKGSQYTDYGKYHCIVTIEDKAYRTYSVSIEQSLPELELDLQSPEFTITINASGPYAYQWYKNDKSISESTDQQISGNQYDNYGIYHCELIYNNKRAKSNAIEIAKEDKVTHLDKIKSQCRIVPNPAKNQFRIETENYSKGTWHLFALNGKMIKSGIINNQSVSVIINELSSGIYIVSLNFDNHSENHRLVIK</sequence>
<accession>A0AAE4BUF5</accession>
<dbReference type="PROSITE" id="PS50835">
    <property type="entry name" value="IG_LIKE"/>
    <property type="match status" value="2"/>
</dbReference>
<dbReference type="InterPro" id="IPR026444">
    <property type="entry name" value="Secre_tail"/>
</dbReference>
<evidence type="ECO:0000313" key="3">
    <source>
        <dbReference type="Proteomes" id="UP001185092"/>
    </source>
</evidence>
<name>A0AAE4BUF5_9BACT</name>
<feature type="domain" description="Ig-like" evidence="1">
    <location>
        <begin position="1255"/>
        <end position="1338"/>
    </location>
</feature>
<dbReference type="InterPro" id="IPR007110">
    <property type="entry name" value="Ig-like_dom"/>
</dbReference>
<dbReference type="Gene3D" id="2.60.40.10">
    <property type="entry name" value="Immunoglobulins"/>
    <property type="match status" value="3"/>
</dbReference>
<gene>
    <name evidence="2" type="ORF">HNQ88_004823</name>
</gene>
<dbReference type="SUPFAM" id="SSF48726">
    <property type="entry name" value="Immunoglobulin"/>
    <property type="match status" value="1"/>
</dbReference>
<comment type="caution">
    <text evidence="2">The sequence shown here is derived from an EMBL/GenBank/DDBJ whole genome shotgun (WGS) entry which is preliminary data.</text>
</comment>
<dbReference type="InterPro" id="IPR036179">
    <property type="entry name" value="Ig-like_dom_sf"/>
</dbReference>
<dbReference type="InterPro" id="IPR013783">
    <property type="entry name" value="Ig-like_fold"/>
</dbReference>
<dbReference type="Proteomes" id="UP001185092">
    <property type="component" value="Unassembled WGS sequence"/>
</dbReference>
<reference evidence="2" key="1">
    <citation type="submission" date="2023-07" db="EMBL/GenBank/DDBJ databases">
        <title>Genomic Encyclopedia of Type Strains, Phase IV (KMG-IV): sequencing the most valuable type-strain genomes for metagenomic binning, comparative biology and taxonomic classification.</title>
        <authorList>
            <person name="Goeker M."/>
        </authorList>
    </citation>
    <scope>NUCLEOTIDE SEQUENCE</scope>
    <source>
        <strain evidence="2">DSM 26174</strain>
    </source>
</reference>
<dbReference type="RefSeq" id="WP_309942780.1">
    <property type="nucleotide sequence ID" value="NZ_AP025309.1"/>
</dbReference>
<evidence type="ECO:0000313" key="2">
    <source>
        <dbReference type="EMBL" id="MDR6241736.1"/>
    </source>
</evidence>
<dbReference type="EMBL" id="JAVDQD010000011">
    <property type="protein sequence ID" value="MDR6241736.1"/>
    <property type="molecule type" value="Genomic_DNA"/>
</dbReference>
<feature type="domain" description="Ig-like" evidence="1">
    <location>
        <begin position="1137"/>
        <end position="1183"/>
    </location>
</feature>
<protein>
    <recommendedName>
        <fullName evidence="1">Ig-like domain-containing protein</fullName>
    </recommendedName>
</protein>
<dbReference type="Pfam" id="PF18962">
    <property type="entry name" value="Por_Secre_tail"/>
    <property type="match status" value="1"/>
</dbReference>
<evidence type="ECO:0000259" key="1">
    <source>
        <dbReference type="PROSITE" id="PS50835"/>
    </source>
</evidence>
<keyword evidence="3" id="KW-1185">Reference proteome</keyword>
<organism evidence="2 3">
    <name type="scientific">Aureibacter tunicatorum</name>
    <dbReference type="NCBI Taxonomy" id="866807"/>
    <lineage>
        <taxon>Bacteria</taxon>
        <taxon>Pseudomonadati</taxon>
        <taxon>Bacteroidota</taxon>
        <taxon>Cytophagia</taxon>
        <taxon>Cytophagales</taxon>
        <taxon>Persicobacteraceae</taxon>
        <taxon>Aureibacter</taxon>
    </lineage>
</organism>
<proteinExistence type="predicted"/>
<dbReference type="NCBIfam" id="TIGR04183">
    <property type="entry name" value="Por_Secre_tail"/>
    <property type="match status" value="1"/>
</dbReference>